<dbReference type="EMBL" id="JBHSGL010000015">
    <property type="protein sequence ID" value="MFC4714066.1"/>
    <property type="molecule type" value="Genomic_DNA"/>
</dbReference>
<evidence type="ECO:0000313" key="1">
    <source>
        <dbReference type="EMBL" id="MFC4714066.1"/>
    </source>
</evidence>
<sequence>MKEPERRIVTVRSKKELLEQRETDPYYLHRKEQEKLKLKAIGLPQKEIEERIDLIMQLEMRNDKYKTGSVGK</sequence>
<dbReference type="RefSeq" id="WP_377279801.1">
    <property type="nucleotide sequence ID" value="NZ_JBHSGL010000015.1"/>
</dbReference>
<protein>
    <submittedName>
        <fullName evidence="1">Uncharacterized protein</fullName>
    </submittedName>
</protein>
<keyword evidence="2" id="KW-1185">Reference proteome</keyword>
<organism evidence="1 2">
    <name type="scientific">Planococcus dechangensis</name>
    <dbReference type="NCBI Taxonomy" id="1176255"/>
    <lineage>
        <taxon>Bacteria</taxon>
        <taxon>Bacillati</taxon>
        <taxon>Bacillota</taxon>
        <taxon>Bacilli</taxon>
        <taxon>Bacillales</taxon>
        <taxon>Caryophanaceae</taxon>
        <taxon>Planococcus</taxon>
    </lineage>
</organism>
<evidence type="ECO:0000313" key="2">
    <source>
        <dbReference type="Proteomes" id="UP001595932"/>
    </source>
</evidence>
<gene>
    <name evidence="1" type="ORF">ACFO5U_14555</name>
</gene>
<comment type="caution">
    <text evidence="1">The sequence shown here is derived from an EMBL/GenBank/DDBJ whole genome shotgun (WGS) entry which is preliminary data.</text>
</comment>
<reference evidence="2" key="1">
    <citation type="journal article" date="2019" name="Int. J. Syst. Evol. Microbiol.">
        <title>The Global Catalogue of Microorganisms (GCM) 10K type strain sequencing project: providing services to taxonomists for standard genome sequencing and annotation.</title>
        <authorList>
            <consortium name="The Broad Institute Genomics Platform"/>
            <consortium name="The Broad Institute Genome Sequencing Center for Infectious Disease"/>
            <person name="Wu L."/>
            <person name="Ma J."/>
        </authorList>
    </citation>
    <scope>NUCLEOTIDE SEQUENCE [LARGE SCALE GENOMIC DNA]</scope>
    <source>
        <strain evidence="2">CGMCC 1.12151</strain>
    </source>
</reference>
<accession>A0ABV9MDX6</accession>
<proteinExistence type="predicted"/>
<name>A0ABV9MDX6_9BACL</name>
<dbReference type="Proteomes" id="UP001595932">
    <property type="component" value="Unassembled WGS sequence"/>
</dbReference>